<feature type="region of interest" description="Disordered" evidence="1">
    <location>
        <begin position="364"/>
        <end position="409"/>
    </location>
</feature>
<protein>
    <recommendedName>
        <fullName evidence="4">J domain-containing protein</fullName>
    </recommendedName>
</protein>
<keyword evidence="3" id="KW-1185">Reference proteome</keyword>
<proteinExistence type="predicted"/>
<accession>A0AAD1Y6I6</accession>
<dbReference type="Proteomes" id="UP001295684">
    <property type="component" value="Unassembled WGS sequence"/>
</dbReference>
<evidence type="ECO:0000313" key="3">
    <source>
        <dbReference type="Proteomes" id="UP001295684"/>
    </source>
</evidence>
<organism evidence="2 3">
    <name type="scientific">Euplotes crassus</name>
    <dbReference type="NCBI Taxonomy" id="5936"/>
    <lineage>
        <taxon>Eukaryota</taxon>
        <taxon>Sar</taxon>
        <taxon>Alveolata</taxon>
        <taxon>Ciliophora</taxon>
        <taxon>Intramacronucleata</taxon>
        <taxon>Spirotrichea</taxon>
        <taxon>Hypotrichia</taxon>
        <taxon>Euplotida</taxon>
        <taxon>Euplotidae</taxon>
        <taxon>Moneuplotes</taxon>
    </lineage>
</organism>
<gene>
    <name evidence="2" type="ORF">ECRASSUSDP1_LOCUS26348</name>
</gene>
<dbReference type="InterPro" id="IPR036869">
    <property type="entry name" value="J_dom_sf"/>
</dbReference>
<feature type="region of interest" description="Disordered" evidence="1">
    <location>
        <begin position="235"/>
        <end position="254"/>
    </location>
</feature>
<dbReference type="SUPFAM" id="SSF46565">
    <property type="entry name" value="Chaperone J-domain"/>
    <property type="match status" value="1"/>
</dbReference>
<dbReference type="Gene3D" id="1.10.287.110">
    <property type="entry name" value="DnaJ domain"/>
    <property type="match status" value="1"/>
</dbReference>
<evidence type="ECO:0000256" key="1">
    <source>
        <dbReference type="SAM" id="MobiDB-lite"/>
    </source>
</evidence>
<comment type="caution">
    <text evidence="2">The sequence shown here is derived from an EMBL/GenBank/DDBJ whole genome shotgun (WGS) entry which is preliminary data.</text>
</comment>
<feature type="compositionally biased region" description="Basic and acidic residues" evidence="1">
    <location>
        <begin position="60"/>
        <end position="71"/>
    </location>
</feature>
<evidence type="ECO:0000313" key="2">
    <source>
        <dbReference type="EMBL" id="CAI2384811.1"/>
    </source>
</evidence>
<feature type="compositionally biased region" description="Basic and acidic residues" evidence="1">
    <location>
        <begin position="92"/>
        <end position="106"/>
    </location>
</feature>
<dbReference type="AlphaFoldDB" id="A0AAD1Y6I6"/>
<reference evidence="2" key="1">
    <citation type="submission" date="2023-07" db="EMBL/GenBank/DDBJ databases">
        <authorList>
            <consortium name="AG Swart"/>
            <person name="Singh M."/>
            <person name="Singh A."/>
            <person name="Seah K."/>
            <person name="Emmerich C."/>
        </authorList>
    </citation>
    <scope>NUCLEOTIDE SEQUENCE</scope>
    <source>
        <strain evidence="2">DP1</strain>
    </source>
</reference>
<dbReference type="EMBL" id="CAMPGE010027158">
    <property type="protein sequence ID" value="CAI2384811.1"/>
    <property type="molecule type" value="Genomic_DNA"/>
</dbReference>
<name>A0AAD1Y6I6_EUPCR</name>
<feature type="compositionally biased region" description="Basic and acidic residues" evidence="1">
    <location>
        <begin position="235"/>
        <end position="246"/>
    </location>
</feature>
<feature type="compositionally biased region" description="Basic residues" evidence="1">
    <location>
        <begin position="72"/>
        <end position="91"/>
    </location>
</feature>
<evidence type="ECO:0008006" key="4">
    <source>
        <dbReference type="Google" id="ProtNLM"/>
    </source>
</evidence>
<feature type="region of interest" description="Disordered" evidence="1">
    <location>
        <begin position="45"/>
        <end position="106"/>
    </location>
</feature>
<sequence length="579" mass="68036">MEDENKHFQIPLNKIVFKQTSVKSGKIEEDGKNLENFRKVVAVLRKGREEERSKGKRRGDRNVREKGSEVKKKNKCAVKKKKKKRKGQKKSARTDESVMTDERESTNDITLPALNITQNDTINDTLQKVKLRSRSVLKRAKFHRFIKPKHQESSDSIFNRKRRSILDRVNITHQNNQGVEPSSATIKLPLLNQTPKLFQLNIEMKSTLKNKAHNNDSILLDSLHKDIKELLEEVKKEPFEPEESSHKSSTPQVRTEEAFHFSEANDLHLDNEEKKRMLRNEFKMQNRTKPDDLDFETPDFSEYSKPTISRESNFGYDLFSDEYKEHSQKNIPTMKLKDPFKKTGGIKINKIEHYFKLKKEIFSSPAAKPNPTRHGSGLKKPAQDPSEPKAAPSKPQPCAKPKLKPKSPANAQIEDLIKHKPWLKDFPLKKMKLENLQKYFVVTESERDLTEEDKKKRDLEVEFINKEVMANKDMMRENKTDQQLFNDFRYLGKYGQYLYQRVKDRNHYQRLDIYGEDETNLTKIKLKKCYLKKVRIWHPDNLKKHKYCFANEESACKLISNIFQLIDDSYKTLLNKFIN</sequence>